<comment type="subcellular location">
    <subcellularLocation>
        <location evidence="1">Endomembrane system</location>
        <topology evidence="1">Multi-pass membrane protein</topology>
    </subcellularLocation>
</comment>
<reference evidence="10" key="1">
    <citation type="journal article" date="2022" name="Plant J.">
        <title>Strategies of tolerance reflected in two North American maple genomes.</title>
        <authorList>
            <person name="McEvoy S.L."/>
            <person name="Sezen U.U."/>
            <person name="Trouern-Trend A."/>
            <person name="McMahon S.M."/>
            <person name="Schaberg P.G."/>
            <person name="Yang J."/>
            <person name="Wegrzyn J.L."/>
            <person name="Swenson N.G."/>
        </authorList>
    </citation>
    <scope>NUCLEOTIDE SEQUENCE</scope>
    <source>
        <strain evidence="10">NS2018</strain>
    </source>
</reference>
<evidence type="ECO:0000313" key="10">
    <source>
        <dbReference type="EMBL" id="KAK0577213.1"/>
    </source>
</evidence>
<organism evidence="10 11">
    <name type="scientific">Acer saccharum</name>
    <name type="common">Sugar maple</name>
    <dbReference type="NCBI Taxonomy" id="4024"/>
    <lineage>
        <taxon>Eukaryota</taxon>
        <taxon>Viridiplantae</taxon>
        <taxon>Streptophyta</taxon>
        <taxon>Embryophyta</taxon>
        <taxon>Tracheophyta</taxon>
        <taxon>Spermatophyta</taxon>
        <taxon>Magnoliopsida</taxon>
        <taxon>eudicotyledons</taxon>
        <taxon>Gunneridae</taxon>
        <taxon>Pentapetalae</taxon>
        <taxon>rosids</taxon>
        <taxon>malvids</taxon>
        <taxon>Sapindales</taxon>
        <taxon>Sapindaceae</taxon>
        <taxon>Hippocastanoideae</taxon>
        <taxon>Acereae</taxon>
        <taxon>Acer</taxon>
    </lineage>
</organism>
<keyword evidence="6" id="KW-0677">Repeat</keyword>
<feature type="transmembrane region" description="Helical" evidence="9">
    <location>
        <begin position="202"/>
        <end position="224"/>
    </location>
</feature>
<feature type="transmembrane region" description="Helical" evidence="9">
    <location>
        <begin position="340"/>
        <end position="361"/>
    </location>
</feature>
<reference evidence="10" key="2">
    <citation type="submission" date="2023-06" db="EMBL/GenBank/DDBJ databases">
        <authorList>
            <person name="Swenson N.G."/>
            <person name="Wegrzyn J.L."/>
            <person name="Mcevoy S.L."/>
        </authorList>
    </citation>
    <scope>NUCLEOTIDE SEQUENCE</scope>
    <source>
        <strain evidence="10">NS2018</strain>
        <tissue evidence="10">Leaf</tissue>
    </source>
</reference>
<keyword evidence="8 9" id="KW-0472">Membrane</keyword>
<evidence type="ECO:0000256" key="8">
    <source>
        <dbReference type="ARBA" id="ARBA00023136"/>
    </source>
</evidence>
<proteinExistence type="inferred from homology"/>
<feature type="transmembrane region" description="Helical" evidence="9">
    <location>
        <begin position="312"/>
        <end position="333"/>
    </location>
</feature>
<dbReference type="Proteomes" id="UP001168877">
    <property type="component" value="Unassembled WGS sequence"/>
</dbReference>
<dbReference type="FunFam" id="1.20.1280.290:FF:000001">
    <property type="entry name" value="Bidirectional sugar transporter SWEET"/>
    <property type="match status" value="1"/>
</dbReference>
<keyword evidence="11" id="KW-1185">Reference proteome</keyword>
<evidence type="ECO:0000256" key="4">
    <source>
        <dbReference type="ARBA" id="ARBA00022597"/>
    </source>
</evidence>
<dbReference type="AlphaFoldDB" id="A0AA39VG40"/>
<comment type="caution">
    <text evidence="10">The sequence shown here is derived from an EMBL/GenBank/DDBJ whole genome shotgun (WGS) entry which is preliminary data.</text>
</comment>
<keyword evidence="3" id="KW-0813">Transport</keyword>
<evidence type="ECO:0000256" key="3">
    <source>
        <dbReference type="ARBA" id="ARBA00022448"/>
    </source>
</evidence>
<feature type="transmembrane region" description="Helical" evidence="9">
    <location>
        <begin position="81"/>
        <end position="101"/>
    </location>
</feature>
<dbReference type="FunFam" id="1.20.1280.290:FF:000002">
    <property type="entry name" value="Bidirectional sugar transporter SWEET"/>
    <property type="match status" value="1"/>
</dbReference>
<keyword evidence="5 9" id="KW-0812">Transmembrane</keyword>
<dbReference type="PANTHER" id="PTHR10791">
    <property type="entry name" value="RAG1-ACTIVATING PROTEIN 1"/>
    <property type="match status" value="1"/>
</dbReference>
<evidence type="ECO:0008006" key="12">
    <source>
        <dbReference type="Google" id="ProtNLM"/>
    </source>
</evidence>
<feature type="transmembrane region" description="Helical" evidence="9">
    <location>
        <begin position="141"/>
        <end position="162"/>
    </location>
</feature>
<feature type="transmembrane region" description="Helical" evidence="9">
    <location>
        <begin position="113"/>
        <end position="134"/>
    </location>
</feature>
<evidence type="ECO:0000256" key="2">
    <source>
        <dbReference type="ARBA" id="ARBA00007809"/>
    </source>
</evidence>
<dbReference type="GO" id="GO:0012505">
    <property type="term" value="C:endomembrane system"/>
    <property type="evidence" value="ECO:0007669"/>
    <property type="project" value="UniProtKB-SubCell"/>
</dbReference>
<evidence type="ECO:0000256" key="9">
    <source>
        <dbReference type="SAM" id="Phobius"/>
    </source>
</evidence>
<comment type="similarity">
    <text evidence="2">Belongs to the SWEET sugar transporter family.</text>
</comment>
<feature type="transmembrane region" description="Helical" evidence="9">
    <location>
        <begin position="401"/>
        <end position="423"/>
    </location>
</feature>
<dbReference type="Pfam" id="PF03083">
    <property type="entry name" value="MtN3_slv"/>
    <property type="match status" value="4"/>
</dbReference>
<dbReference type="GO" id="GO:0051119">
    <property type="term" value="F:sugar transmembrane transporter activity"/>
    <property type="evidence" value="ECO:0007669"/>
    <property type="project" value="InterPro"/>
</dbReference>
<evidence type="ECO:0000256" key="1">
    <source>
        <dbReference type="ARBA" id="ARBA00004127"/>
    </source>
</evidence>
<dbReference type="InterPro" id="IPR047664">
    <property type="entry name" value="SWEET"/>
</dbReference>
<dbReference type="PANTHER" id="PTHR10791:SF44">
    <property type="entry name" value="BIDIRECTIONAL SUGAR TRANSPORTER SWEET1"/>
    <property type="match status" value="1"/>
</dbReference>
<sequence>MSLFKEQRLTVPHWQNQRPYLMSQKVHVSGVGDFQLCKIEILKDLFPMNARKEKDAMESDKHMMWRITFKRIIRSKSTEQFSGIPYVMTLLNNLLTAWYGLPFVSENNILVSTINGTGAVIESIYVLIFIIYATKKEKAKIFGLLMFVLSMFAVVALLSLLALHGNTRNILCGFAAAIFSTIMYASPLSVVMMVIKTKSVEFMPFFLSLFVFLCSSSWFIFGLLGRDPFIAVPSGLGSGMGTVQLIFYFIYRNKVTISSKGSVMEITFKRIIRSKSTEQFSGITYVMTLLNNLISTWYGLPFVSENNILVSTINGTGAVIESIYVLIFIIYATKKEKAKIFGLLMFVLSVFATVALVSLLALHGNTRKIFCGFAAAIVSIIMYASPLSVVMMVIKTKSVEFMPFFLSLFVFLCGSSWFIFGLLGRDPFIALIFYFIYRNNGGPKKPDPASNGLDPEKSQLNQALIKECTYSIK</sequence>
<dbReference type="GO" id="GO:0016020">
    <property type="term" value="C:membrane"/>
    <property type="evidence" value="ECO:0007669"/>
    <property type="project" value="InterPro"/>
</dbReference>
<evidence type="ECO:0000256" key="7">
    <source>
        <dbReference type="ARBA" id="ARBA00022989"/>
    </source>
</evidence>
<accession>A0AA39VG40</accession>
<feature type="transmembrane region" description="Helical" evidence="9">
    <location>
        <begin position="373"/>
        <end position="394"/>
    </location>
</feature>
<feature type="transmembrane region" description="Helical" evidence="9">
    <location>
        <begin position="280"/>
        <end position="300"/>
    </location>
</feature>
<evidence type="ECO:0000256" key="5">
    <source>
        <dbReference type="ARBA" id="ARBA00022692"/>
    </source>
</evidence>
<evidence type="ECO:0000313" key="11">
    <source>
        <dbReference type="Proteomes" id="UP001168877"/>
    </source>
</evidence>
<evidence type="ECO:0000256" key="6">
    <source>
        <dbReference type="ARBA" id="ARBA00022737"/>
    </source>
</evidence>
<dbReference type="EMBL" id="JAUESC010000386">
    <property type="protein sequence ID" value="KAK0577213.1"/>
    <property type="molecule type" value="Genomic_DNA"/>
</dbReference>
<feature type="transmembrane region" description="Helical" evidence="9">
    <location>
        <begin position="230"/>
        <end position="251"/>
    </location>
</feature>
<name>A0AA39VG40_ACESA</name>
<protein>
    <recommendedName>
        <fullName evidence="12">Bidirectional sugar transporter SWEET</fullName>
    </recommendedName>
</protein>
<dbReference type="GO" id="GO:0051260">
    <property type="term" value="P:protein homooligomerization"/>
    <property type="evidence" value="ECO:0007669"/>
    <property type="project" value="UniProtKB-ARBA"/>
</dbReference>
<dbReference type="InterPro" id="IPR004316">
    <property type="entry name" value="SWEET_rpt"/>
</dbReference>
<keyword evidence="7 9" id="KW-1133">Transmembrane helix</keyword>
<keyword evidence="4" id="KW-0762">Sugar transport</keyword>
<gene>
    <name evidence="10" type="ORF">LWI29_029668</name>
</gene>
<dbReference type="Gene3D" id="1.20.1280.290">
    <property type="match status" value="4"/>
</dbReference>
<feature type="transmembrane region" description="Helical" evidence="9">
    <location>
        <begin position="174"/>
        <end position="195"/>
    </location>
</feature>